<dbReference type="InterPro" id="IPR009003">
    <property type="entry name" value="Peptidase_S1_PA"/>
</dbReference>
<dbReference type="Pfam" id="PF00089">
    <property type="entry name" value="Trypsin"/>
    <property type="match status" value="1"/>
</dbReference>
<dbReference type="InterPro" id="IPR018114">
    <property type="entry name" value="TRYPSIN_HIS"/>
</dbReference>
<reference evidence="3" key="1">
    <citation type="submission" date="2016-10" db="EMBL/GenBank/DDBJ databases">
        <authorList>
            <person name="Varghese N."/>
            <person name="Submissions S."/>
        </authorList>
    </citation>
    <scope>NUCLEOTIDE SEQUENCE [LARGE SCALE GENOMIC DNA]</scope>
    <source>
        <strain evidence="3">DSM 17044</strain>
    </source>
</reference>
<gene>
    <name evidence="2" type="ORF">SAMN05444354_118113</name>
</gene>
<evidence type="ECO:0000313" key="3">
    <source>
        <dbReference type="Proteomes" id="UP000182719"/>
    </source>
</evidence>
<organism evidence="2 3">
    <name type="scientific">Stigmatella aurantiaca</name>
    <dbReference type="NCBI Taxonomy" id="41"/>
    <lineage>
        <taxon>Bacteria</taxon>
        <taxon>Pseudomonadati</taxon>
        <taxon>Myxococcota</taxon>
        <taxon>Myxococcia</taxon>
        <taxon>Myxococcales</taxon>
        <taxon>Cystobacterineae</taxon>
        <taxon>Archangiaceae</taxon>
        <taxon>Stigmatella</taxon>
    </lineage>
</organism>
<dbReference type="PROSITE" id="PS50240">
    <property type="entry name" value="TRYPSIN_DOM"/>
    <property type="match status" value="1"/>
</dbReference>
<dbReference type="InterPro" id="IPR001254">
    <property type="entry name" value="Trypsin_dom"/>
</dbReference>
<dbReference type="RefSeq" id="WP_245768868.1">
    <property type="nucleotide sequence ID" value="NZ_FOAP01000018.1"/>
</dbReference>
<dbReference type="InterPro" id="IPR043504">
    <property type="entry name" value="Peptidase_S1_PA_chymotrypsin"/>
</dbReference>
<dbReference type="Proteomes" id="UP000182719">
    <property type="component" value="Unassembled WGS sequence"/>
</dbReference>
<dbReference type="AlphaFoldDB" id="A0A1H7Z824"/>
<dbReference type="GO" id="GO:0006508">
    <property type="term" value="P:proteolysis"/>
    <property type="evidence" value="ECO:0007669"/>
    <property type="project" value="InterPro"/>
</dbReference>
<dbReference type="GO" id="GO:0004252">
    <property type="term" value="F:serine-type endopeptidase activity"/>
    <property type="evidence" value="ECO:0007669"/>
    <property type="project" value="InterPro"/>
</dbReference>
<proteinExistence type="predicted"/>
<accession>A0A1H7Z824</accession>
<dbReference type="InterPro" id="IPR001314">
    <property type="entry name" value="Peptidase_S1A"/>
</dbReference>
<evidence type="ECO:0000313" key="2">
    <source>
        <dbReference type="EMBL" id="SEM54742.1"/>
    </source>
</evidence>
<dbReference type="PANTHER" id="PTHR24260">
    <property type="match status" value="1"/>
</dbReference>
<dbReference type="EMBL" id="FOAP01000018">
    <property type="protein sequence ID" value="SEM54742.1"/>
    <property type="molecule type" value="Genomic_DNA"/>
</dbReference>
<sequence length="360" mass="36597">MRGPTVMLLALAVGACGPPGEPRLAVQRQAVTGGVAEPGFPAVGALVPVSPLCGEPDEAQPVTCTGTLISPRAVLTAAHCIENTDYPRSLSVVFASEASQARPPERVRTLDGRIHPAWLPGDNDIGVLILAADAPVAPVPLTGGAFPQDGVGQTVQVVGFGLDDQGRTGHRRSGTAQVSAAAEETFSITAAPGMSCSGDSGGPVFLETGGAKHLVGVTSYGNLACTAGTNMRLDVHEAFLQRALEDAAQPPPAREPFGPEVDACTVRCQEHADCPLGMACVPWASGEKSCAVAGLEAGRFGPACTQSDDTHLCVKANEGCRVWQPCVEAAGGGCSASGGQGPLGGLLLALLALAARRPFR</sequence>
<dbReference type="Gene3D" id="2.40.10.10">
    <property type="entry name" value="Trypsin-like serine proteases"/>
    <property type="match status" value="1"/>
</dbReference>
<keyword evidence="3" id="KW-1185">Reference proteome</keyword>
<dbReference type="SUPFAM" id="SSF50494">
    <property type="entry name" value="Trypsin-like serine proteases"/>
    <property type="match status" value="1"/>
</dbReference>
<dbReference type="SMART" id="SM00020">
    <property type="entry name" value="Tryp_SPc"/>
    <property type="match status" value="1"/>
</dbReference>
<name>A0A1H7Z824_STIAU</name>
<dbReference type="PRINTS" id="PR00722">
    <property type="entry name" value="CHYMOTRYPSIN"/>
</dbReference>
<dbReference type="InterPro" id="IPR051333">
    <property type="entry name" value="CLIP_Serine_Protease"/>
</dbReference>
<feature type="domain" description="Peptidase S1" evidence="1">
    <location>
        <begin position="31"/>
        <end position="289"/>
    </location>
</feature>
<dbReference type="PANTHER" id="PTHR24260:SF136">
    <property type="entry name" value="GH08193P-RELATED"/>
    <property type="match status" value="1"/>
</dbReference>
<evidence type="ECO:0000259" key="1">
    <source>
        <dbReference type="PROSITE" id="PS50240"/>
    </source>
</evidence>
<dbReference type="PROSITE" id="PS00134">
    <property type="entry name" value="TRYPSIN_HIS"/>
    <property type="match status" value="1"/>
</dbReference>
<protein>
    <submittedName>
        <fullName evidence="2">Trypsin</fullName>
    </submittedName>
</protein>
<dbReference type="PROSITE" id="PS51257">
    <property type="entry name" value="PROKAR_LIPOPROTEIN"/>
    <property type="match status" value="1"/>
</dbReference>